<reference evidence="5" key="1">
    <citation type="journal article" date="2016" name="Nature">
        <title>The genome of the seagrass Zostera marina reveals angiosperm adaptation to the sea.</title>
        <authorList>
            <person name="Olsen J.L."/>
            <person name="Rouze P."/>
            <person name="Verhelst B."/>
            <person name="Lin Y.-C."/>
            <person name="Bayer T."/>
            <person name="Collen J."/>
            <person name="Dattolo E."/>
            <person name="De Paoli E."/>
            <person name="Dittami S."/>
            <person name="Maumus F."/>
            <person name="Michel G."/>
            <person name="Kersting A."/>
            <person name="Lauritano C."/>
            <person name="Lohaus R."/>
            <person name="Toepel M."/>
            <person name="Tonon T."/>
            <person name="Vanneste K."/>
            <person name="Amirebrahimi M."/>
            <person name="Brakel J."/>
            <person name="Bostroem C."/>
            <person name="Chovatia M."/>
            <person name="Grimwood J."/>
            <person name="Jenkins J.W."/>
            <person name="Jueterbock A."/>
            <person name="Mraz A."/>
            <person name="Stam W.T."/>
            <person name="Tice H."/>
            <person name="Bornberg-Bauer E."/>
            <person name="Green P.J."/>
            <person name="Pearson G.A."/>
            <person name="Procaccini G."/>
            <person name="Duarte C.M."/>
            <person name="Schmutz J."/>
            <person name="Reusch T.B.H."/>
            <person name="Van de Peer Y."/>
        </authorList>
    </citation>
    <scope>NUCLEOTIDE SEQUENCE [LARGE SCALE GENOMIC DNA]</scope>
    <source>
        <strain evidence="5">cv. Finnish</strain>
    </source>
</reference>
<dbReference type="InterPro" id="IPR021109">
    <property type="entry name" value="Peptidase_aspartic_dom_sf"/>
</dbReference>
<dbReference type="Gene3D" id="2.40.70.10">
    <property type="entry name" value="Acid Proteases"/>
    <property type="match status" value="2"/>
</dbReference>
<dbReference type="InterPro" id="IPR001461">
    <property type="entry name" value="Aspartic_peptidase_A1"/>
</dbReference>
<dbReference type="GO" id="GO:0006508">
    <property type="term" value="P:proteolysis"/>
    <property type="evidence" value="ECO:0007669"/>
    <property type="project" value="InterPro"/>
</dbReference>
<dbReference type="PANTHER" id="PTHR13683:SF768">
    <property type="entry name" value="EUKARYOTIC ASPARTYL PROTEASE FAMILY PROTEIN"/>
    <property type="match status" value="1"/>
</dbReference>
<dbReference type="Proteomes" id="UP000036987">
    <property type="component" value="Unassembled WGS sequence"/>
</dbReference>
<dbReference type="InterPro" id="IPR033121">
    <property type="entry name" value="PEPTIDASE_A1"/>
</dbReference>
<feature type="domain" description="Peptidase A1" evidence="3">
    <location>
        <begin position="85"/>
        <end position="435"/>
    </location>
</feature>
<keyword evidence="2" id="KW-0472">Membrane</keyword>
<dbReference type="GO" id="GO:0004190">
    <property type="term" value="F:aspartic-type endopeptidase activity"/>
    <property type="evidence" value="ECO:0007669"/>
    <property type="project" value="InterPro"/>
</dbReference>
<evidence type="ECO:0000256" key="1">
    <source>
        <dbReference type="ARBA" id="ARBA00007447"/>
    </source>
</evidence>
<dbReference type="Pfam" id="PF14543">
    <property type="entry name" value="TAXi_N"/>
    <property type="match status" value="1"/>
</dbReference>
<dbReference type="PROSITE" id="PS51767">
    <property type="entry name" value="PEPTIDASE_A1"/>
    <property type="match status" value="1"/>
</dbReference>
<dbReference type="AlphaFoldDB" id="A0A0K9NW11"/>
<dbReference type="OrthoDB" id="2747330at2759"/>
<sequence length="494" mass="55028">MDRRVGSSTSVPVGIIIIAVALHYFILFSQANMVFELHHKLKNTTMSSAEIMDARVDYEMKRRGRSLSSIDLSIGAQLYSGFAVYFAKIVIGDPPRAFYPQLSQSLGLLWFFCQGCKRCPSTSSFKFEINKYDVNSSSTGNILGCDDEMCGVTDNDKKKKTCSGNNCKYKIDYGAVSSGNMIKDAFKFDTIVGNKKTNPVSMDVVFGCGMDQYNGLEGSDWAFDGTLGLGISNLTILSQLVASKHVKKNNWAHCFKSGSKGGSLAFGEIENQKEMKMTPLISKAKNPEIYEITMVKFTIGGKEVPLDKNEMTGTMVDISSVYNYFPSSVYKFVLAEIYSIFKDLKFSKPDPFSCFLYSGRIEHDFPSITYTFDGGADMTIHPKQYIFERSPDQWCIAIFNSTAFPPIVNYFVVTESTAEERLMVYDLENMKMGWSDYDCDKGIKVIDDETGNAFLVSSRSVEHEDSSAEINVGGGAFTLIPILCFLLTYLALSR</sequence>
<gene>
    <name evidence="4" type="ORF">ZOSMA_55G00130</name>
</gene>
<feature type="transmembrane region" description="Helical" evidence="2">
    <location>
        <begin position="12"/>
        <end position="35"/>
    </location>
</feature>
<evidence type="ECO:0000259" key="3">
    <source>
        <dbReference type="PROSITE" id="PS51767"/>
    </source>
</evidence>
<protein>
    <recommendedName>
        <fullName evidence="3">Peptidase A1 domain-containing protein</fullName>
    </recommendedName>
</protein>
<organism evidence="4 5">
    <name type="scientific">Zostera marina</name>
    <name type="common">Eelgrass</name>
    <dbReference type="NCBI Taxonomy" id="29655"/>
    <lineage>
        <taxon>Eukaryota</taxon>
        <taxon>Viridiplantae</taxon>
        <taxon>Streptophyta</taxon>
        <taxon>Embryophyta</taxon>
        <taxon>Tracheophyta</taxon>
        <taxon>Spermatophyta</taxon>
        <taxon>Magnoliopsida</taxon>
        <taxon>Liliopsida</taxon>
        <taxon>Zosteraceae</taxon>
        <taxon>Zostera</taxon>
    </lineage>
</organism>
<dbReference type="EMBL" id="LFYR01001545">
    <property type="protein sequence ID" value="KMZ60964.1"/>
    <property type="molecule type" value="Genomic_DNA"/>
</dbReference>
<keyword evidence="5" id="KW-1185">Reference proteome</keyword>
<evidence type="ECO:0000313" key="4">
    <source>
        <dbReference type="EMBL" id="KMZ60964.1"/>
    </source>
</evidence>
<accession>A0A0K9NW11</accession>
<keyword evidence="2" id="KW-0812">Transmembrane</keyword>
<dbReference type="STRING" id="29655.A0A0K9NW11"/>
<dbReference type="InterPro" id="IPR032799">
    <property type="entry name" value="TAXi_C"/>
</dbReference>
<dbReference type="InterPro" id="IPR032861">
    <property type="entry name" value="TAXi_N"/>
</dbReference>
<dbReference type="Pfam" id="PF14541">
    <property type="entry name" value="TAXi_C"/>
    <property type="match status" value="1"/>
</dbReference>
<name>A0A0K9NW11_ZOSMR</name>
<dbReference type="SUPFAM" id="SSF50630">
    <property type="entry name" value="Acid proteases"/>
    <property type="match status" value="1"/>
</dbReference>
<evidence type="ECO:0000256" key="2">
    <source>
        <dbReference type="SAM" id="Phobius"/>
    </source>
</evidence>
<keyword evidence="2" id="KW-1133">Transmembrane helix</keyword>
<proteinExistence type="inferred from homology"/>
<feature type="transmembrane region" description="Helical" evidence="2">
    <location>
        <begin position="472"/>
        <end position="492"/>
    </location>
</feature>
<dbReference type="PANTHER" id="PTHR13683">
    <property type="entry name" value="ASPARTYL PROTEASES"/>
    <property type="match status" value="1"/>
</dbReference>
<evidence type="ECO:0000313" key="5">
    <source>
        <dbReference type="Proteomes" id="UP000036987"/>
    </source>
</evidence>
<comment type="caution">
    <text evidence="4">The sequence shown here is derived from an EMBL/GenBank/DDBJ whole genome shotgun (WGS) entry which is preliminary data.</text>
</comment>
<comment type="similarity">
    <text evidence="1">Belongs to the peptidase A1 family.</text>
</comment>